<dbReference type="EMBL" id="PGTO01000001">
    <property type="protein sequence ID" value="RAU23568.1"/>
    <property type="molecule type" value="Genomic_DNA"/>
</dbReference>
<accession>A0A364P2I4</accession>
<protein>
    <recommendedName>
        <fullName evidence="1">Xylose isomerase-like TIM barrel domain-containing protein</fullName>
    </recommendedName>
</protein>
<dbReference type="InterPro" id="IPR050312">
    <property type="entry name" value="IolE/XylAMocC-like"/>
</dbReference>
<reference evidence="2 3" key="1">
    <citation type="submission" date="2017-11" db="EMBL/GenBank/DDBJ databases">
        <title>Draft genome sequence of magnetotactic bacterium Magnetospirillum kuznetsovii LBB-42.</title>
        <authorList>
            <person name="Grouzdev D.S."/>
            <person name="Rysina M.S."/>
            <person name="Baslerov R.V."/>
            <person name="Koziaeva V."/>
        </authorList>
    </citation>
    <scope>NUCLEOTIDE SEQUENCE [LARGE SCALE GENOMIC DNA]</scope>
    <source>
        <strain evidence="2 3">LBB-42</strain>
    </source>
</reference>
<dbReference type="InterPro" id="IPR013022">
    <property type="entry name" value="Xyl_isomerase-like_TIM-brl"/>
</dbReference>
<organism evidence="2 3">
    <name type="scientific">Paramagnetospirillum kuznetsovii</name>
    <dbReference type="NCBI Taxonomy" id="2053833"/>
    <lineage>
        <taxon>Bacteria</taxon>
        <taxon>Pseudomonadati</taxon>
        <taxon>Pseudomonadota</taxon>
        <taxon>Alphaproteobacteria</taxon>
        <taxon>Rhodospirillales</taxon>
        <taxon>Magnetospirillaceae</taxon>
        <taxon>Paramagnetospirillum</taxon>
    </lineage>
</organism>
<dbReference type="AlphaFoldDB" id="A0A364P2I4"/>
<comment type="caution">
    <text evidence="2">The sequence shown here is derived from an EMBL/GenBank/DDBJ whole genome shotgun (WGS) entry which is preliminary data.</text>
</comment>
<dbReference type="PANTHER" id="PTHR12110">
    <property type="entry name" value="HYDROXYPYRUVATE ISOMERASE"/>
    <property type="match status" value="1"/>
</dbReference>
<dbReference type="InterPro" id="IPR036237">
    <property type="entry name" value="Xyl_isomerase-like_sf"/>
</dbReference>
<evidence type="ECO:0000313" key="3">
    <source>
        <dbReference type="Proteomes" id="UP000251075"/>
    </source>
</evidence>
<evidence type="ECO:0000259" key="1">
    <source>
        <dbReference type="Pfam" id="PF01261"/>
    </source>
</evidence>
<name>A0A364P2I4_9PROT</name>
<dbReference type="PANTHER" id="PTHR12110:SF21">
    <property type="entry name" value="XYLOSE ISOMERASE-LIKE TIM BARREL DOMAIN-CONTAINING PROTEIN"/>
    <property type="match status" value="1"/>
</dbReference>
<dbReference type="Pfam" id="PF01261">
    <property type="entry name" value="AP_endonuc_2"/>
    <property type="match status" value="1"/>
</dbReference>
<dbReference type="OrthoDB" id="9786584at2"/>
<feature type="domain" description="Xylose isomerase-like TIM barrel" evidence="1">
    <location>
        <begin position="22"/>
        <end position="264"/>
    </location>
</feature>
<dbReference type="RefSeq" id="WP_112141799.1">
    <property type="nucleotide sequence ID" value="NZ_PGTO01000001.1"/>
</dbReference>
<gene>
    <name evidence="2" type="ORF">CU669_00220</name>
</gene>
<evidence type="ECO:0000313" key="2">
    <source>
        <dbReference type="EMBL" id="RAU23568.1"/>
    </source>
</evidence>
<keyword evidence="3" id="KW-1185">Reference proteome</keyword>
<dbReference type="SUPFAM" id="SSF51658">
    <property type="entry name" value="Xylose isomerase-like"/>
    <property type="match status" value="1"/>
</dbReference>
<proteinExistence type="predicted"/>
<sequence>MIRIAVSNIGLPAFNHLGLLPRLAEMGVGGLEVAPSRVWRDTWMELPPAEVAAYGKAVRDAGLTVVGLHSLFFDHPDLGLFKGADTLTHTVAFMAHLSAVCRDLGGTTLIYGGGRKRGQLPPAEAEAECDAFLDALLPRMDGHGTKLCFEPLGPKDTDFLNTAGQCLALAERFAHPALGLQLDAKALMDNDELTQATFRAVQGRLDHVHANDPGLVVVGSTGQVDHAAIGRHLAGIGYGGWVSSEQRMLTEADPLADIAASVAAIRANYGSAP</sequence>
<dbReference type="Gene3D" id="3.20.20.150">
    <property type="entry name" value="Divalent-metal-dependent TIM barrel enzymes"/>
    <property type="match status" value="1"/>
</dbReference>
<dbReference type="Proteomes" id="UP000251075">
    <property type="component" value="Unassembled WGS sequence"/>
</dbReference>